<evidence type="ECO:0000256" key="1">
    <source>
        <dbReference type="SAM" id="MobiDB-lite"/>
    </source>
</evidence>
<dbReference type="RefSeq" id="WP_267647226.1">
    <property type="nucleotide sequence ID" value="NZ_JANHGR010000002.1"/>
</dbReference>
<dbReference type="Proteomes" id="UP001597139">
    <property type="component" value="Unassembled WGS sequence"/>
</dbReference>
<organism evidence="2 3">
    <name type="scientific">Halolamina litorea</name>
    <dbReference type="NCBI Taxonomy" id="1515593"/>
    <lineage>
        <taxon>Archaea</taxon>
        <taxon>Methanobacteriati</taxon>
        <taxon>Methanobacteriota</taxon>
        <taxon>Stenosarchaea group</taxon>
        <taxon>Halobacteria</taxon>
        <taxon>Halobacteriales</taxon>
        <taxon>Haloferacaceae</taxon>
    </lineage>
</organism>
<accession>A0ABD6BRZ7</accession>
<comment type="caution">
    <text evidence="2">The sequence shown here is derived from an EMBL/GenBank/DDBJ whole genome shotgun (WGS) entry which is preliminary data.</text>
</comment>
<name>A0ABD6BRZ7_9EURY</name>
<evidence type="ECO:0000313" key="3">
    <source>
        <dbReference type="Proteomes" id="UP001597139"/>
    </source>
</evidence>
<reference evidence="2 3" key="1">
    <citation type="journal article" date="2019" name="Int. J. Syst. Evol. Microbiol.">
        <title>The Global Catalogue of Microorganisms (GCM) 10K type strain sequencing project: providing services to taxonomists for standard genome sequencing and annotation.</title>
        <authorList>
            <consortium name="The Broad Institute Genomics Platform"/>
            <consortium name="The Broad Institute Genome Sequencing Center for Infectious Disease"/>
            <person name="Wu L."/>
            <person name="Ma J."/>
        </authorList>
    </citation>
    <scope>NUCLEOTIDE SEQUENCE [LARGE SCALE GENOMIC DNA]</scope>
    <source>
        <strain evidence="2 3">CGMCC 1.12859</strain>
    </source>
</reference>
<dbReference type="SUPFAM" id="SSF69322">
    <property type="entry name" value="Tricorn protease domain 2"/>
    <property type="match status" value="1"/>
</dbReference>
<feature type="region of interest" description="Disordered" evidence="1">
    <location>
        <begin position="303"/>
        <end position="328"/>
    </location>
</feature>
<protein>
    <submittedName>
        <fullName evidence="2">Uncharacterized protein</fullName>
    </submittedName>
</protein>
<dbReference type="AlphaFoldDB" id="A0ABD6BRZ7"/>
<keyword evidence="3" id="KW-1185">Reference proteome</keyword>
<dbReference type="EMBL" id="JBHUCZ010000004">
    <property type="protein sequence ID" value="MFD1567476.1"/>
    <property type="molecule type" value="Genomic_DNA"/>
</dbReference>
<gene>
    <name evidence="2" type="ORF">ACFSAU_08215</name>
</gene>
<proteinExistence type="predicted"/>
<evidence type="ECO:0000313" key="2">
    <source>
        <dbReference type="EMBL" id="MFD1567476.1"/>
    </source>
</evidence>
<sequence>MWQIGDADADWRVRDTRLDCDLHAVVHTVAGPHAVGGSGTLAADRGKGWQPLFDDGPATEGRQLRAIDVTDDGGRLWIAGADGSMACYDVRAGRRYDYGYPAELADSWGGVAVAGPRGREKVLAADRDGRVLPFVVDGTTPEWGSPDRVAAGGGTVAALASTPEGVGFAVDTEGTAYKTSPETGWDDIGVVDADAAVGDLYAGPGEQVYVAASDGHLYRYGSSYHSWTPIEVGDAGLRAVDVYATDARERMTALGADGRTFERVAANRWEAVPARVDARLTDLALGPVDVIVSGNGIVVERDHTAAEKEPPAEPIPVTDRTTPRVGRE</sequence>